<protein>
    <submittedName>
        <fullName evidence="4">OB-fold domain-containing protein</fullName>
    </submittedName>
</protein>
<dbReference type="RefSeq" id="WP_183126778.1">
    <property type="nucleotide sequence ID" value="NZ_JACJHR010000096.1"/>
</dbReference>
<evidence type="ECO:0000313" key="5">
    <source>
        <dbReference type="Proteomes" id="UP000550260"/>
    </source>
</evidence>
<evidence type="ECO:0000259" key="2">
    <source>
        <dbReference type="Pfam" id="PF01796"/>
    </source>
</evidence>
<feature type="domain" description="ChsH2 C-terminal OB-fold" evidence="2">
    <location>
        <begin position="62"/>
        <end position="122"/>
    </location>
</feature>
<evidence type="ECO:0000256" key="1">
    <source>
        <dbReference type="SAM" id="MobiDB-lite"/>
    </source>
</evidence>
<dbReference type="InterPro" id="IPR052513">
    <property type="entry name" value="Thioester_dehydratase-like"/>
</dbReference>
<dbReference type="EMBL" id="JACJHR010000096">
    <property type="protein sequence ID" value="MBB2505236.1"/>
    <property type="molecule type" value="Genomic_DNA"/>
</dbReference>
<gene>
    <name evidence="4" type="ORF">H5411_39680</name>
</gene>
<dbReference type="AlphaFoldDB" id="A0A8E1W7G6"/>
<accession>A0A8E1W7G6</accession>
<reference evidence="4 5" key="1">
    <citation type="submission" date="2020-08" db="EMBL/GenBank/DDBJ databases">
        <title>Amycolatopsis echigonensis JCM 21831.</title>
        <authorList>
            <person name="Tedsree N."/>
            <person name="Kuncharoen N."/>
            <person name="Likhitwitayawuid K."/>
            <person name="Tanasupawat S."/>
        </authorList>
    </citation>
    <scope>NUCLEOTIDE SEQUENCE [LARGE SCALE GENOMIC DNA]</scope>
    <source>
        <strain evidence="4 5">JCM 21831</strain>
    </source>
</reference>
<proteinExistence type="predicted"/>
<dbReference type="InterPro" id="IPR022002">
    <property type="entry name" value="ChsH2_Znr"/>
</dbReference>
<sequence>MTIETAAAPPAPPTPTPDEDSAPYWAALAEHRVLLPICDSCSARHFPPTPACPHCGHPHTHWEEVPATGSVYSFITVHRAFDPAFADQVPYVIATVDLQAGVRTVGRLSGTPAIGARVSPEFTDHDGWTELRFRVVES</sequence>
<organism evidence="4 5">
    <name type="scientific">Amycolatopsis echigonensis</name>
    <dbReference type="NCBI Taxonomy" id="2576905"/>
    <lineage>
        <taxon>Bacteria</taxon>
        <taxon>Bacillati</taxon>
        <taxon>Actinomycetota</taxon>
        <taxon>Actinomycetes</taxon>
        <taxon>Pseudonocardiales</taxon>
        <taxon>Pseudonocardiaceae</taxon>
        <taxon>Amycolatopsis</taxon>
    </lineage>
</organism>
<dbReference type="Pfam" id="PF12172">
    <property type="entry name" value="zf-ChsH2"/>
    <property type="match status" value="1"/>
</dbReference>
<dbReference type="Proteomes" id="UP000550260">
    <property type="component" value="Unassembled WGS sequence"/>
</dbReference>
<evidence type="ECO:0000313" key="4">
    <source>
        <dbReference type="EMBL" id="MBB2505236.1"/>
    </source>
</evidence>
<dbReference type="InterPro" id="IPR012340">
    <property type="entry name" value="NA-bd_OB-fold"/>
</dbReference>
<feature type="region of interest" description="Disordered" evidence="1">
    <location>
        <begin position="1"/>
        <end position="21"/>
    </location>
</feature>
<dbReference type="PANTHER" id="PTHR34075">
    <property type="entry name" value="BLR3430 PROTEIN"/>
    <property type="match status" value="1"/>
</dbReference>
<evidence type="ECO:0000259" key="3">
    <source>
        <dbReference type="Pfam" id="PF12172"/>
    </source>
</evidence>
<feature type="domain" description="ChsH2 rubredoxin-like zinc ribbon" evidence="3">
    <location>
        <begin position="25"/>
        <end position="56"/>
    </location>
</feature>
<dbReference type="Gene3D" id="6.10.30.10">
    <property type="match status" value="1"/>
</dbReference>
<comment type="caution">
    <text evidence="4">The sequence shown here is derived from an EMBL/GenBank/DDBJ whole genome shotgun (WGS) entry which is preliminary data.</text>
</comment>
<name>A0A8E1W7G6_9PSEU</name>
<dbReference type="SUPFAM" id="SSF50249">
    <property type="entry name" value="Nucleic acid-binding proteins"/>
    <property type="match status" value="1"/>
</dbReference>
<dbReference type="InterPro" id="IPR002878">
    <property type="entry name" value="ChsH2_C"/>
</dbReference>
<dbReference type="Pfam" id="PF01796">
    <property type="entry name" value="OB_ChsH2_C"/>
    <property type="match status" value="1"/>
</dbReference>
<dbReference type="PANTHER" id="PTHR34075:SF5">
    <property type="entry name" value="BLR3430 PROTEIN"/>
    <property type="match status" value="1"/>
</dbReference>